<evidence type="ECO:0000256" key="1">
    <source>
        <dbReference type="SAM" id="MobiDB-lite"/>
    </source>
</evidence>
<feature type="region of interest" description="Disordered" evidence="1">
    <location>
        <begin position="350"/>
        <end position="391"/>
    </location>
</feature>
<comment type="caution">
    <text evidence="2">The sequence shown here is derived from an EMBL/GenBank/DDBJ whole genome shotgun (WGS) entry which is preliminary data.</text>
</comment>
<sequence length="567" mass="65843">MQKATQLIGQNKQEGLVYVANGIYDNEPWTFEHLNIDFIGEGESYLRSKSLEDNPALTISDSEDSFMGFQIEIASHQGPFFLLKDSETLIDDCLFHSLLKTPRSNDVAPIISSPVIEIYGGNVWIERCKIQNFIFGNIDSASFIYVRGKEPRVMFSDCQFLSIQKSESGSIAVVDPSVMGSATVRAQFCDFTGLYSIDNIKEQKDNRSSGLNSEEFMHQFGGGLFDIRTILGDGSVLLTRCNFVGHHQISGGMINKQQRLQIIIPSDDEDEDEDGNNMPPGFLPFPVLPPYTQPLNGWKYGTNCKFNKLVYEDPIMILIYPPPEPRRIYYSTCQTQDDEKVDTILFEQQEQEKQAKEDEAKQLSDQQKKDQESKDKEESKQKSEQWKRERIPRRKDHSIFSEVNQDDNLDQPQIYYFPTIISAHIPKSRDFYSRTIPDSNKDIFSKKTNVDESLQTIYGEWRGSMLHLWRPKSFKAISIPSSDESVYTDDDIVYQKQEQQQEQEDSQSLYAPQSIQHSFIKFWEEKENQKEKRQDIQQEDEQDQEYIEKRRKKHERRSNERCNIYLP</sequence>
<evidence type="ECO:0000313" key="3">
    <source>
        <dbReference type="Proteomes" id="UP000324800"/>
    </source>
</evidence>
<gene>
    <name evidence="2" type="ORF">EZS28_017278</name>
</gene>
<accession>A0A5J4VWV3</accession>
<feature type="region of interest" description="Disordered" evidence="1">
    <location>
        <begin position="527"/>
        <end position="567"/>
    </location>
</feature>
<evidence type="ECO:0000313" key="2">
    <source>
        <dbReference type="EMBL" id="KAA6387194.1"/>
    </source>
</evidence>
<proteinExistence type="predicted"/>
<dbReference type="InterPro" id="IPR011050">
    <property type="entry name" value="Pectin_lyase_fold/virulence"/>
</dbReference>
<dbReference type="Proteomes" id="UP000324800">
    <property type="component" value="Unassembled WGS sequence"/>
</dbReference>
<name>A0A5J4VWV3_9EUKA</name>
<organism evidence="2 3">
    <name type="scientific">Streblomastix strix</name>
    <dbReference type="NCBI Taxonomy" id="222440"/>
    <lineage>
        <taxon>Eukaryota</taxon>
        <taxon>Metamonada</taxon>
        <taxon>Preaxostyla</taxon>
        <taxon>Oxymonadida</taxon>
        <taxon>Streblomastigidae</taxon>
        <taxon>Streblomastix</taxon>
    </lineage>
</organism>
<protein>
    <submittedName>
        <fullName evidence="2">Uncharacterized protein</fullName>
    </submittedName>
</protein>
<dbReference type="AlphaFoldDB" id="A0A5J4VWV3"/>
<dbReference type="OrthoDB" id="10653617at2759"/>
<dbReference type="SUPFAM" id="SSF51126">
    <property type="entry name" value="Pectin lyase-like"/>
    <property type="match status" value="1"/>
</dbReference>
<reference evidence="2 3" key="1">
    <citation type="submission" date="2019-03" db="EMBL/GenBank/DDBJ databases">
        <title>Single cell metagenomics reveals metabolic interactions within the superorganism composed of flagellate Streblomastix strix and complex community of Bacteroidetes bacteria on its surface.</title>
        <authorList>
            <person name="Treitli S.C."/>
            <person name="Kolisko M."/>
            <person name="Husnik F."/>
            <person name="Keeling P."/>
            <person name="Hampl V."/>
        </authorList>
    </citation>
    <scope>NUCLEOTIDE SEQUENCE [LARGE SCALE GENOMIC DNA]</scope>
    <source>
        <strain evidence="2">ST1C</strain>
    </source>
</reference>
<feature type="compositionally biased region" description="Basic and acidic residues" evidence="1">
    <location>
        <begin position="350"/>
        <end position="389"/>
    </location>
</feature>
<feature type="compositionally biased region" description="Basic and acidic residues" evidence="1">
    <location>
        <begin position="527"/>
        <end position="536"/>
    </location>
</feature>
<dbReference type="EMBL" id="SNRW01004477">
    <property type="protein sequence ID" value="KAA6387194.1"/>
    <property type="molecule type" value="Genomic_DNA"/>
</dbReference>